<sequence length="443" mass="52349">MSIEKLNTKKPDSQKETADIFFDLDSKIFQFSSEHSDINSFFPEYELKTIRNFLKTLSPDLQSSARRVLISDFKKKLKQTRINSAKAQFEMEAFIRNNPGKPDKEIEDELEKIIFLNDLDTQYFDFKKAIEKLLENRKNILRTINAYKSEFGEKWEINLFRNLFGNFPKGKIRIQVLPTSVYIEMLNIEDFIFAAASKGDPESLNYYKKRAKFFNGVFLSRTFEKVPDLDFKIILRNGSKTNFKDSEQTKMHEEEHSIFYNLYDLKLSENLKEPTTEHRVRTFLNLQGEINHDAFINAIDKFLTPEISYWNIFAKSEILSYLKGGTTINNILLFLVNKESSYTYFEITEKETTQKILKMWSMLTKNGVRIKNKNLSTNDILTLIHKRYLKKWDEYKKGIRKALFAVAKISKKYQKSSVDRMKMIRILSQEPLGEWHRLEKIMS</sequence>
<comment type="caution">
    <text evidence="1">The sequence shown here is derived from an EMBL/GenBank/DDBJ whole genome shotgun (WGS) entry which is preliminary data.</text>
</comment>
<proteinExistence type="predicted"/>
<reference evidence="1 2" key="1">
    <citation type="submission" date="2017-09" db="EMBL/GenBank/DDBJ databases">
        <title>Depth-based differentiation of microbial function through sediment-hosted aquifers and enrichment of novel symbionts in the deep terrestrial subsurface.</title>
        <authorList>
            <person name="Probst A.J."/>
            <person name="Ladd B."/>
            <person name="Jarett J.K."/>
            <person name="Geller-Mcgrath D.E."/>
            <person name="Sieber C.M."/>
            <person name="Emerson J.B."/>
            <person name="Anantharaman K."/>
            <person name="Thomas B.C."/>
            <person name="Malmstrom R."/>
            <person name="Stieglmeier M."/>
            <person name="Klingl A."/>
            <person name="Woyke T."/>
            <person name="Ryan C.M."/>
            <person name="Banfield J.F."/>
        </authorList>
    </citation>
    <scope>NUCLEOTIDE SEQUENCE [LARGE SCALE GENOMIC DNA]</scope>
    <source>
        <strain evidence="1">CG10_big_fil_rev_8_21_14_0_10_37_15</strain>
    </source>
</reference>
<gene>
    <name evidence="1" type="ORF">COV30_00760</name>
</gene>
<evidence type="ECO:0000313" key="2">
    <source>
        <dbReference type="Proteomes" id="UP000230208"/>
    </source>
</evidence>
<protein>
    <submittedName>
        <fullName evidence="1">Uncharacterized protein</fullName>
    </submittedName>
</protein>
<accession>A0A2H0R640</accession>
<evidence type="ECO:0000313" key="1">
    <source>
        <dbReference type="EMBL" id="PIR41988.1"/>
    </source>
</evidence>
<dbReference type="EMBL" id="PCXP01000011">
    <property type="protein sequence ID" value="PIR41988.1"/>
    <property type="molecule type" value="Genomic_DNA"/>
</dbReference>
<dbReference type="Proteomes" id="UP000230208">
    <property type="component" value="Unassembled WGS sequence"/>
</dbReference>
<dbReference type="AlphaFoldDB" id="A0A2H0R640"/>
<organism evidence="1 2">
    <name type="scientific">Candidatus Yanofskybacteria bacterium CG10_big_fil_rev_8_21_14_0_10_37_15</name>
    <dbReference type="NCBI Taxonomy" id="1975097"/>
    <lineage>
        <taxon>Bacteria</taxon>
        <taxon>Candidatus Yanofskyibacteriota</taxon>
    </lineage>
</organism>
<name>A0A2H0R640_9BACT</name>